<accession>A0A8H6NWU8</accession>
<evidence type="ECO:0000313" key="3">
    <source>
        <dbReference type="Proteomes" id="UP000639643"/>
    </source>
</evidence>
<evidence type="ECO:0000313" key="2">
    <source>
        <dbReference type="EMBL" id="KAF6843894.1"/>
    </source>
</evidence>
<comment type="caution">
    <text evidence="2">The sequence shown here is derived from an EMBL/GenBank/DDBJ whole genome shotgun (WGS) entry which is preliminary data.</text>
</comment>
<organism evidence="2 3">
    <name type="scientific">Colletotrichum musicola</name>
    <dbReference type="NCBI Taxonomy" id="2175873"/>
    <lineage>
        <taxon>Eukaryota</taxon>
        <taxon>Fungi</taxon>
        <taxon>Dikarya</taxon>
        <taxon>Ascomycota</taxon>
        <taxon>Pezizomycotina</taxon>
        <taxon>Sordariomycetes</taxon>
        <taxon>Hypocreomycetidae</taxon>
        <taxon>Glomerellales</taxon>
        <taxon>Glomerellaceae</taxon>
        <taxon>Colletotrichum</taxon>
        <taxon>Colletotrichum orchidearum species complex</taxon>
    </lineage>
</organism>
<evidence type="ECO:0000256" key="1">
    <source>
        <dbReference type="SAM" id="MobiDB-lite"/>
    </source>
</evidence>
<protein>
    <submittedName>
        <fullName evidence="2">Uncharacterized protein</fullName>
    </submittedName>
</protein>
<proteinExistence type="predicted"/>
<keyword evidence="3" id="KW-1185">Reference proteome</keyword>
<sequence length="240" mass="25559">MSNECLLLLGRTLSGLFGPPSYGHRRTAFWFDWPPFDTSQSHSQTASPPSRGETTPRASNGGRTGPLEGAANAHQEGRTRSSKAWQGRSGDPSSYTVCLCAALRCDALRCGLSESEGVKVVLVLRIHPAGDALTDVAIRPPPAFAAGHVQHGAATVLQPVDAAGPSYNCLHNTPSSYAFPRPSSVPALPRLIPQSCPSSSSTKVELSQLSRLLWTKNRAITALLSCHCTTLLHLLLATLR</sequence>
<name>A0A8H6NWU8_9PEZI</name>
<dbReference type="AlphaFoldDB" id="A0A8H6NWU8"/>
<feature type="region of interest" description="Disordered" evidence="1">
    <location>
        <begin position="40"/>
        <end position="92"/>
    </location>
</feature>
<feature type="compositionally biased region" description="Polar residues" evidence="1">
    <location>
        <begin position="40"/>
        <end position="58"/>
    </location>
</feature>
<reference evidence="2" key="1">
    <citation type="journal article" date="2020" name="Phytopathology">
        <title>Genome Sequence Resources of Colletotrichum truncatum, C. plurivorum, C. musicola, and C. sojae: Four Species Pathogenic to Soybean (Glycine max).</title>
        <authorList>
            <person name="Rogerio F."/>
            <person name="Boufleur T.R."/>
            <person name="Ciampi-Guillardi M."/>
            <person name="Sukno S.A."/>
            <person name="Thon M.R."/>
            <person name="Massola Junior N.S."/>
            <person name="Baroncelli R."/>
        </authorList>
    </citation>
    <scope>NUCLEOTIDE SEQUENCE</scope>
    <source>
        <strain evidence="2">LFN0074</strain>
    </source>
</reference>
<gene>
    <name evidence="2" type="ORF">CMUS01_01651</name>
</gene>
<dbReference type="Proteomes" id="UP000639643">
    <property type="component" value="Unassembled WGS sequence"/>
</dbReference>
<dbReference type="EMBL" id="WIGM01000029">
    <property type="protein sequence ID" value="KAF6843894.1"/>
    <property type="molecule type" value="Genomic_DNA"/>
</dbReference>